<proteinExistence type="predicted"/>
<accession>A0A0F9CXN4</accession>
<protein>
    <submittedName>
        <fullName evidence="2">Uncharacterized protein</fullName>
    </submittedName>
</protein>
<keyword evidence="1" id="KW-0812">Transmembrane</keyword>
<reference evidence="2" key="1">
    <citation type="journal article" date="2015" name="Nature">
        <title>Complex archaea that bridge the gap between prokaryotes and eukaryotes.</title>
        <authorList>
            <person name="Spang A."/>
            <person name="Saw J.H."/>
            <person name="Jorgensen S.L."/>
            <person name="Zaremba-Niedzwiedzka K."/>
            <person name="Martijn J."/>
            <person name="Lind A.E."/>
            <person name="van Eijk R."/>
            <person name="Schleper C."/>
            <person name="Guy L."/>
            <person name="Ettema T.J."/>
        </authorList>
    </citation>
    <scope>NUCLEOTIDE SEQUENCE</scope>
</reference>
<keyword evidence="1" id="KW-1133">Transmembrane helix</keyword>
<evidence type="ECO:0000313" key="2">
    <source>
        <dbReference type="EMBL" id="KKL04633.1"/>
    </source>
</evidence>
<sequence length="100" mass="11602">MKFEYIKNIIHENRQKILIILAILFIIGVIVSFKLIMVVIKTNAECLEDPFVYTAQRFYEQGMEINCACFPLDSHFSRFTFDRFNITVGKEPSFDLGLGS</sequence>
<comment type="caution">
    <text evidence="2">The sequence shown here is derived from an EMBL/GenBank/DDBJ whole genome shotgun (WGS) entry which is preliminary data.</text>
</comment>
<dbReference type="AlphaFoldDB" id="A0A0F9CXN4"/>
<evidence type="ECO:0000256" key="1">
    <source>
        <dbReference type="SAM" id="Phobius"/>
    </source>
</evidence>
<keyword evidence="1" id="KW-0472">Membrane</keyword>
<name>A0A0F9CXN4_9ZZZZ</name>
<dbReference type="EMBL" id="LAZR01044444">
    <property type="protein sequence ID" value="KKL04633.1"/>
    <property type="molecule type" value="Genomic_DNA"/>
</dbReference>
<organism evidence="2">
    <name type="scientific">marine sediment metagenome</name>
    <dbReference type="NCBI Taxonomy" id="412755"/>
    <lineage>
        <taxon>unclassified sequences</taxon>
        <taxon>metagenomes</taxon>
        <taxon>ecological metagenomes</taxon>
    </lineage>
</organism>
<feature type="transmembrane region" description="Helical" evidence="1">
    <location>
        <begin position="17"/>
        <end position="40"/>
    </location>
</feature>
<gene>
    <name evidence="2" type="ORF">LCGC14_2614110</name>
</gene>